<dbReference type="Proteomes" id="UP000051888">
    <property type="component" value="Unassembled WGS sequence"/>
</dbReference>
<comment type="function">
    <text evidence="5">May act as an export chaperone for the filament capping protein FliD.</text>
</comment>
<proteinExistence type="inferred from homology"/>
<evidence type="ECO:0000256" key="6">
    <source>
        <dbReference type="ARBA" id="ARBA00093785"/>
    </source>
</evidence>
<evidence type="ECO:0000256" key="3">
    <source>
        <dbReference type="ARBA" id="ARBA00022795"/>
    </source>
</evidence>
<protein>
    <recommendedName>
        <fullName evidence="7">Flagellar protein FliT</fullName>
    </recommendedName>
</protein>
<keyword evidence="9" id="KW-1185">Reference proteome</keyword>
<evidence type="ECO:0000256" key="7">
    <source>
        <dbReference type="ARBA" id="ARBA00093797"/>
    </source>
</evidence>
<accession>A0A0Q3TH59</accession>
<name>A0A0Q3TH59_9BACI</name>
<evidence type="ECO:0000256" key="1">
    <source>
        <dbReference type="ARBA" id="ARBA00004514"/>
    </source>
</evidence>
<keyword evidence="4" id="KW-0143">Chaperone</keyword>
<dbReference type="Pfam" id="PF05400">
    <property type="entry name" value="FliT"/>
    <property type="match status" value="1"/>
</dbReference>
<evidence type="ECO:0000313" key="9">
    <source>
        <dbReference type="Proteomes" id="UP000051888"/>
    </source>
</evidence>
<keyword evidence="2" id="KW-0963">Cytoplasm</keyword>
<dbReference type="STRING" id="157838.AN964_05355"/>
<dbReference type="EMBL" id="LJJC01000004">
    <property type="protein sequence ID" value="KQL52993.1"/>
    <property type="molecule type" value="Genomic_DNA"/>
</dbReference>
<dbReference type="RefSeq" id="WP_055738709.1">
    <property type="nucleotide sequence ID" value="NZ_JAAIWL010000004.1"/>
</dbReference>
<gene>
    <name evidence="8" type="ORF">AN964_05355</name>
</gene>
<dbReference type="OrthoDB" id="2353131at2"/>
<dbReference type="PATRIC" id="fig|157838.3.peg.1191"/>
<comment type="subcellular location">
    <subcellularLocation>
        <location evidence="1">Cytoplasm</location>
        <location evidence="1">Cytosol</location>
    </subcellularLocation>
</comment>
<organism evidence="8 9">
    <name type="scientific">Heyndrickxia shackletonii</name>
    <dbReference type="NCBI Taxonomy" id="157838"/>
    <lineage>
        <taxon>Bacteria</taxon>
        <taxon>Bacillati</taxon>
        <taxon>Bacillota</taxon>
        <taxon>Bacilli</taxon>
        <taxon>Bacillales</taxon>
        <taxon>Bacillaceae</taxon>
        <taxon>Heyndrickxia</taxon>
    </lineage>
</organism>
<sequence>MSAVQELYVLTKELYEISTEEKEKDTDKKISMISSILDKREELLSNININSLQDEEKMYIYKVIEMDKEINESCKTILIEIQQKLRSTTKAKSTQKKYLNPYSQIHQASRFFDKKK</sequence>
<evidence type="ECO:0000313" key="8">
    <source>
        <dbReference type="EMBL" id="KQL52993.1"/>
    </source>
</evidence>
<dbReference type="InterPro" id="IPR008622">
    <property type="entry name" value="FliT"/>
</dbReference>
<keyword evidence="3" id="KW-1005">Bacterial flagellum biogenesis</keyword>
<reference evidence="8 9" key="1">
    <citation type="submission" date="2015-09" db="EMBL/GenBank/DDBJ databases">
        <title>Genome sequencing project for genomic taxonomy and phylogenomics of Bacillus-like bacteria.</title>
        <authorList>
            <person name="Liu B."/>
            <person name="Wang J."/>
            <person name="Zhu Y."/>
            <person name="Liu G."/>
            <person name="Chen Q."/>
            <person name="Chen Z."/>
            <person name="Lan J."/>
            <person name="Che J."/>
            <person name="Ge C."/>
            <person name="Shi H."/>
            <person name="Pan Z."/>
            <person name="Liu X."/>
        </authorList>
    </citation>
    <scope>NUCLEOTIDE SEQUENCE [LARGE SCALE GENOMIC DNA]</scope>
    <source>
        <strain evidence="8 9">LMG 18435</strain>
    </source>
</reference>
<evidence type="ECO:0000256" key="5">
    <source>
        <dbReference type="ARBA" id="ARBA00093765"/>
    </source>
</evidence>
<dbReference type="AlphaFoldDB" id="A0A0Q3TH59"/>
<evidence type="ECO:0000256" key="2">
    <source>
        <dbReference type="ARBA" id="ARBA00022490"/>
    </source>
</evidence>
<comment type="caution">
    <text evidence="8">The sequence shown here is derived from an EMBL/GenBank/DDBJ whole genome shotgun (WGS) entry which is preliminary data.</text>
</comment>
<comment type="similarity">
    <text evidence="6">Belongs to the bacillales FliT family.</text>
</comment>
<evidence type="ECO:0000256" key="4">
    <source>
        <dbReference type="ARBA" id="ARBA00023186"/>
    </source>
</evidence>